<gene>
    <name evidence="7 8" type="primary">mltG</name>
    <name evidence="8" type="ORF">QQ020_25545</name>
</gene>
<keyword evidence="6 7" id="KW-0961">Cell wall biogenesis/degradation</keyword>
<keyword evidence="4 7" id="KW-0472">Membrane</keyword>
<keyword evidence="1 7" id="KW-1003">Cell membrane</keyword>
<evidence type="ECO:0000313" key="8">
    <source>
        <dbReference type="EMBL" id="MDN5215470.1"/>
    </source>
</evidence>
<comment type="function">
    <text evidence="7">Functions as a peptidoglycan terminase that cleaves nascent peptidoglycan strands endolytically to terminate their elongation.</text>
</comment>
<dbReference type="Pfam" id="PF02618">
    <property type="entry name" value="YceG"/>
    <property type="match status" value="1"/>
</dbReference>
<evidence type="ECO:0000256" key="6">
    <source>
        <dbReference type="ARBA" id="ARBA00023316"/>
    </source>
</evidence>
<dbReference type="PANTHER" id="PTHR30518:SF2">
    <property type="entry name" value="ENDOLYTIC MUREIN TRANSGLYCOSYLASE"/>
    <property type="match status" value="1"/>
</dbReference>
<sequence length="344" mass="39395">MKKRNIFLVLFIGFWVVVSSLAFYGYQAFKSPNILVGAEAKVLLIHKGADFKTVQDSLRTGRFLKDPVAFGFLAKILKYHENVKPGRYLLKPNMSNLEAIRYLRSGNQLPVDVTFNNIRLKEDLAEKITKNLEITKAAFLAALNDPAMTGKYGYSPENIMTMFLPNTYEVYWNVSVEGLFDRMSQEHQKFWSEERKGRATEIGLSPVEVSVLASIVYAENSKTDEIPRIAGLYMNRLKRNIALQADPTLIFAAQDFTIKRVLNKHKEIESPYNTYKYTGLPPGPINLPPVVVLKGVLNYEDHNYIYMCAKEDFSGYHNFATNLREHLNNAARYQRALNKAKLYR</sequence>
<protein>
    <recommendedName>
        <fullName evidence="7">Endolytic murein transglycosylase</fullName>
        <ecNumber evidence="7">4.2.2.29</ecNumber>
    </recommendedName>
    <alternativeName>
        <fullName evidence="7">Peptidoglycan lytic transglycosylase</fullName>
    </alternativeName>
    <alternativeName>
        <fullName evidence="7">Peptidoglycan polymerization terminase</fullName>
    </alternativeName>
</protein>
<evidence type="ECO:0000256" key="4">
    <source>
        <dbReference type="ARBA" id="ARBA00023136"/>
    </source>
</evidence>
<evidence type="ECO:0000313" key="9">
    <source>
        <dbReference type="Proteomes" id="UP001172083"/>
    </source>
</evidence>
<dbReference type="EC" id="4.2.2.29" evidence="7"/>
<dbReference type="NCBIfam" id="TIGR00247">
    <property type="entry name" value="endolytic transglycosylase MltG"/>
    <property type="match status" value="1"/>
</dbReference>
<dbReference type="Gene3D" id="3.30.160.60">
    <property type="entry name" value="Classic Zinc Finger"/>
    <property type="match status" value="1"/>
</dbReference>
<comment type="similarity">
    <text evidence="7">Belongs to the transglycosylase MltG family.</text>
</comment>
<keyword evidence="5 7" id="KW-0456">Lyase</keyword>
<dbReference type="HAMAP" id="MF_02065">
    <property type="entry name" value="MltG"/>
    <property type="match status" value="1"/>
</dbReference>
<dbReference type="InterPro" id="IPR003770">
    <property type="entry name" value="MLTG-like"/>
</dbReference>
<dbReference type="Proteomes" id="UP001172083">
    <property type="component" value="Unassembled WGS sequence"/>
</dbReference>
<feature type="site" description="Important for catalytic activity" evidence="7">
    <location>
        <position position="219"/>
    </location>
</feature>
<comment type="catalytic activity">
    <reaction evidence="7">
        <text>a peptidoglycan chain = a peptidoglycan chain with N-acetyl-1,6-anhydromuramyl-[peptide] at the reducing end + a peptidoglycan chain with N-acetylglucosamine at the non-reducing end.</text>
        <dbReference type="EC" id="4.2.2.29"/>
    </reaction>
</comment>
<evidence type="ECO:0000256" key="1">
    <source>
        <dbReference type="ARBA" id="ARBA00022475"/>
    </source>
</evidence>
<organism evidence="8 9">
    <name type="scientific">Agaribacillus aureus</name>
    <dbReference type="NCBI Taxonomy" id="3051825"/>
    <lineage>
        <taxon>Bacteria</taxon>
        <taxon>Pseudomonadati</taxon>
        <taxon>Bacteroidota</taxon>
        <taxon>Cytophagia</taxon>
        <taxon>Cytophagales</taxon>
        <taxon>Splendidivirgaceae</taxon>
        <taxon>Agaribacillus</taxon>
    </lineage>
</organism>
<evidence type="ECO:0000256" key="5">
    <source>
        <dbReference type="ARBA" id="ARBA00023239"/>
    </source>
</evidence>
<keyword evidence="2 7" id="KW-0812">Transmembrane</keyword>
<evidence type="ECO:0000256" key="3">
    <source>
        <dbReference type="ARBA" id="ARBA00022989"/>
    </source>
</evidence>
<name>A0ABT8LCG1_9BACT</name>
<dbReference type="PANTHER" id="PTHR30518">
    <property type="entry name" value="ENDOLYTIC MUREIN TRANSGLYCOSYLASE"/>
    <property type="match status" value="1"/>
</dbReference>
<evidence type="ECO:0000256" key="2">
    <source>
        <dbReference type="ARBA" id="ARBA00022692"/>
    </source>
</evidence>
<evidence type="ECO:0000256" key="7">
    <source>
        <dbReference type="HAMAP-Rule" id="MF_02065"/>
    </source>
</evidence>
<dbReference type="CDD" id="cd08010">
    <property type="entry name" value="MltG_like"/>
    <property type="match status" value="1"/>
</dbReference>
<reference evidence="8" key="1">
    <citation type="submission" date="2023-06" db="EMBL/GenBank/DDBJ databases">
        <title>Genomic of Agaribacillus aureum.</title>
        <authorList>
            <person name="Wang G."/>
        </authorList>
    </citation>
    <scope>NUCLEOTIDE SEQUENCE</scope>
    <source>
        <strain evidence="8">BMA12</strain>
    </source>
</reference>
<dbReference type="RefSeq" id="WP_346760800.1">
    <property type="nucleotide sequence ID" value="NZ_JAUJEB010000006.1"/>
</dbReference>
<keyword evidence="9" id="KW-1185">Reference proteome</keyword>
<proteinExistence type="inferred from homology"/>
<keyword evidence="3 7" id="KW-1133">Transmembrane helix</keyword>
<comment type="caution">
    <text evidence="8">The sequence shown here is derived from an EMBL/GenBank/DDBJ whole genome shotgun (WGS) entry which is preliminary data.</text>
</comment>
<accession>A0ABT8LCG1</accession>
<dbReference type="Gene3D" id="3.30.1490.480">
    <property type="entry name" value="Endolytic murein transglycosylase"/>
    <property type="match status" value="1"/>
</dbReference>
<dbReference type="EMBL" id="JAUJEB010000006">
    <property type="protein sequence ID" value="MDN5215470.1"/>
    <property type="molecule type" value="Genomic_DNA"/>
</dbReference>